<evidence type="ECO:0000256" key="3">
    <source>
        <dbReference type="ARBA" id="ARBA00019125"/>
    </source>
</evidence>
<dbReference type="InterPro" id="IPR009075">
    <property type="entry name" value="AcylCo_DH/oxidase_C"/>
</dbReference>
<keyword evidence="5 8" id="KW-0274">FAD</keyword>
<dbReference type="Pfam" id="PF02770">
    <property type="entry name" value="Acyl-CoA_dh_M"/>
    <property type="match status" value="1"/>
</dbReference>
<dbReference type="InterPro" id="IPR013786">
    <property type="entry name" value="AcylCoA_DH/ox_N"/>
</dbReference>
<protein>
    <recommendedName>
        <fullName evidence="3">Medium-chain specific acyl-CoA dehydrogenase, mitochondrial</fullName>
    </recommendedName>
</protein>
<comment type="similarity">
    <text evidence="2 8">Belongs to the acyl-CoA dehydrogenase family.</text>
</comment>
<dbReference type="Gene3D" id="1.10.540.10">
    <property type="entry name" value="Acyl-CoA dehydrogenase/oxidase, N-terminal domain"/>
    <property type="match status" value="1"/>
</dbReference>
<accession>A0ABD2NA62</accession>
<evidence type="ECO:0000256" key="1">
    <source>
        <dbReference type="ARBA" id="ARBA00001974"/>
    </source>
</evidence>
<evidence type="ECO:0000256" key="6">
    <source>
        <dbReference type="ARBA" id="ARBA00023002"/>
    </source>
</evidence>
<reference evidence="12 13" key="1">
    <citation type="journal article" date="2021" name="BMC Biol.">
        <title>Horizontally acquired antibacterial genes associated with adaptive radiation of ladybird beetles.</title>
        <authorList>
            <person name="Li H.S."/>
            <person name="Tang X.F."/>
            <person name="Huang Y.H."/>
            <person name="Xu Z.Y."/>
            <person name="Chen M.L."/>
            <person name="Du X.Y."/>
            <person name="Qiu B.Y."/>
            <person name="Chen P.T."/>
            <person name="Zhang W."/>
            <person name="Slipinski A."/>
            <person name="Escalona H.E."/>
            <person name="Waterhouse R.M."/>
            <person name="Zwick A."/>
            <person name="Pang H."/>
        </authorList>
    </citation>
    <scope>NUCLEOTIDE SEQUENCE [LARGE SCALE GENOMIC DNA]</scope>
    <source>
        <strain evidence="12">SYSU2018</strain>
    </source>
</reference>
<dbReference type="InterPro" id="IPR006091">
    <property type="entry name" value="Acyl-CoA_Oxase/DH_mid-dom"/>
</dbReference>
<dbReference type="InterPro" id="IPR036250">
    <property type="entry name" value="AcylCo_DH-like_C"/>
</dbReference>
<sequence length="420" mass="46190">MATIQKLSRDLLKRTSRGTRLFSVQSIKESPIGLNFTFSDTDKEIQQVVKKFTREEITPVAAQYDKTGEFPYEILKKAWSLGIINGTVPEHCGGLGYNVVTSCIIDQELAYGCTGISTAINSSGLSNAPLITAGTKELQKKYLGRMIEEPLVSAFCMTEPGTGSDAAGIKTRAEKKGDEWVINGQKMWITSGGVADWYYVLARTNDDPKASISKAFTGFIVERNTPGVTPGRKEWNMGQRASDTRGITFEDVRVPKENVVGEVGGAYKVIAKAFDYTRILVSAIATGLAERCLDEASKYAIERKTFGLPIYQHQAVAMMLADMAVGVELCRLSWMKGAWEYDQGVRNTYTAAIAKCFAGDMVNKIATDAVQVFGGNGYNSEYPVEKLMRDAKIFQIYEGTSQIQKLIISKSVIDKVKQSN</sequence>
<keyword evidence="4 8" id="KW-0285">Flavoprotein</keyword>
<feature type="domain" description="Acyl-CoA oxidase/dehydrogenase middle" evidence="10">
    <location>
        <begin position="154"/>
        <end position="252"/>
    </location>
</feature>
<evidence type="ECO:0000256" key="2">
    <source>
        <dbReference type="ARBA" id="ARBA00009347"/>
    </source>
</evidence>
<dbReference type="PANTHER" id="PTHR48083">
    <property type="entry name" value="MEDIUM-CHAIN SPECIFIC ACYL-COA DEHYDROGENASE, MITOCHONDRIAL-RELATED"/>
    <property type="match status" value="1"/>
</dbReference>
<dbReference type="PROSITE" id="PS00073">
    <property type="entry name" value="ACYL_COA_DH_2"/>
    <property type="match status" value="1"/>
</dbReference>
<evidence type="ECO:0000259" key="9">
    <source>
        <dbReference type="Pfam" id="PF00441"/>
    </source>
</evidence>
<comment type="caution">
    <text evidence="12">The sequence shown here is derived from an EMBL/GenBank/DDBJ whole genome shotgun (WGS) entry which is preliminary data.</text>
</comment>
<dbReference type="InterPro" id="IPR006089">
    <property type="entry name" value="Acyl-CoA_DH_CS"/>
</dbReference>
<evidence type="ECO:0000313" key="12">
    <source>
        <dbReference type="EMBL" id="KAL3275513.1"/>
    </source>
</evidence>
<organism evidence="12 13">
    <name type="scientific">Cryptolaemus montrouzieri</name>
    <dbReference type="NCBI Taxonomy" id="559131"/>
    <lineage>
        <taxon>Eukaryota</taxon>
        <taxon>Metazoa</taxon>
        <taxon>Ecdysozoa</taxon>
        <taxon>Arthropoda</taxon>
        <taxon>Hexapoda</taxon>
        <taxon>Insecta</taxon>
        <taxon>Pterygota</taxon>
        <taxon>Neoptera</taxon>
        <taxon>Endopterygota</taxon>
        <taxon>Coleoptera</taxon>
        <taxon>Polyphaga</taxon>
        <taxon>Cucujiformia</taxon>
        <taxon>Coccinelloidea</taxon>
        <taxon>Coccinellidae</taxon>
        <taxon>Scymninae</taxon>
        <taxon>Scymnini</taxon>
        <taxon>Cryptolaemus</taxon>
    </lineage>
</organism>
<dbReference type="FunFam" id="2.40.110.10:FF:000006">
    <property type="entry name" value="very long-chain specific acyl-CoA dehydrogenase, mitochondrial"/>
    <property type="match status" value="1"/>
</dbReference>
<keyword evidence="13" id="KW-1185">Reference proteome</keyword>
<dbReference type="Gene3D" id="1.20.140.10">
    <property type="entry name" value="Butyryl-CoA Dehydrogenase, subunit A, domain 3"/>
    <property type="match status" value="1"/>
</dbReference>
<dbReference type="InterPro" id="IPR037069">
    <property type="entry name" value="AcylCoA_DH/ox_N_sf"/>
</dbReference>
<dbReference type="FunFam" id="1.20.140.10:FF:000011">
    <property type="entry name" value="Medium-chain specific acyl-CoA dehydrogenase, mitochondrial"/>
    <property type="match status" value="1"/>
</dbReference>
<dbReference type="Gene3D" id="2.40.110.10">
    <property type="entry name" value="Butyryl-CoA Dehydrogenase, subunit A, domain 2"/>
    <property type="match status" value="1"/>
</dbReference>
<dbReference type="FunFam" id="1.10.540.10:FF:000010">
    <property type="entry name" value="Medium-chain specific acyl-CoA dehydrogenase, mitochondrial"/>
    <property type="match status" value="1"/>
</dbReference>
<evidence type="ECO:0000259" key="11">
    <source>
        <dbReference type="Pfam" id="PF02771"/>
    </source>
</evidence>
<comment type="cofactor">
    <cofactor evidence="1 8">
        <name>FAD</name>
        <dbReference type="ChEBI" id="CHEBI:57692"/>
    </cofactor>
</comment>
<feature type="domain" description="Acyl-CoA dehydrogenase/oxidase C-terminal" evidence="9">
    <location>
        <begin position="268"/>
        <end position="412"/>
    </location>
</feature>
<dbReference type="Pfam" id="PF02771">
    <property type="entry name" value="Acyl-CoA_dh_N"/>
    <property type="match status" value="1"/>
</dbReference>
<evidence type="ECO:0000256" key="4">
    <source>
        <dbReference type="ARBA" id="ARBA00022630"/>
    </source>
</evidence>
<dbReference type="GO" id="GO:0005737">
    <property type="term" value="C:cytoplasm"/>
    <property type="evidence" value="ECO:0007669"/>
    <property type="project" value="UniProtKB-ARBA"/>
</dbReference>
<dbReference type="EMBL" id="JABFTP020000083">
    <property type="protein sequence ID" value="KAL3275513.1"/>
    <property type="molecule type" value="Genomic_DNA"/>
</dbReference>
<dbReference type="InterPro" id="IPR046373">
    <property type="entry name" value="Acyl-CoA_Oxase/DH_mid-dom_sf"/>
</dbReference>
<evidence type="ECO:0000256" key="7">
    <source>
        <dbReference type="ARBA" id="ARBA00047882"/>
    </source>
</evidence>
<dbReference type="Proteomes" id="UP001516400">
    <property type="component" value="Unassembled WGS sequence"/>
</dbReference>
<evidence type="ECO:0000259" key="10">
    <source>
        <dbReference type="Pfam" id="PF02770"/>
    </source>
</evidence>
<name>A0ABD2NA62_9CUCU</name>
<dbReference type="PANTHER" id="PTHR48083:SF2">
    <property type="entry name" value="MEDIUM-CHAIN SPECIFIC ACYL-COA DEHYDROGENASE, MITOCHONDRIAL"/>
    <property type="match status" value="1"/>
</dbReference>
<dbReference type="SUPFAM" id="SSF47203">
    <property type="entry name" value="Acyl-CoA dehydrogenase C-terminal domain-like"/>
    <property type="match status" value="1"/>
</dbReference>
<dbReference type="GO" id="GO:0070991">
    <property type="term" value="F:medium-chain fatty acyl-CoA dehydrogenase activity"/>
    <property type="evidence" value="ECO:0007669"/>
    <property type="project" value="UniProtKB-EC"/>
</dbReference>
<comment type="catalytic activity">
    <reaction evidence="7">
        <text>a medium-chain 2,3-saturated fatty acyl-CoA + oxidized [electron-transfer flavoprotein] + H(+) = a medium-chain (2E)-enoyl-CoA + reduced [electron-transfer flavoprotein]</text>
        <dbReference type="Rhea" id="RHEA:14477"/>
        <dbReference type="Rhea" id="RHEA-COMP:10685"/>
        <dbReference type="Rhea" id="RHEA-COMP:10686"/>
        <dbReference type="ChEBI" id="CHEBI:15378"/>
        <dbReference type="ChEBI" id="CHEBI:57692"/>
        <dbReference type="ChEBI" id="CHEBI:58307"/>
        <dbReference type="ChEBI" id="CHEBI:83723"/>
        <dbReference type="ChEBI" id="CHEBI:83726"/>
        <dbReference type="EC" id="1.3.8.7"/>
    </reaction>
</comment>
<dbReference type="SUPFAM" id="SSF56645">
    <property type="entry name" value="Acyl-CoA dehydrogenase NM domain-like"/>
    <property type="match status" value="1"/>
</dbReference>
<keyword evidence="6 8" id="KW-0560">Oxidoreductase</keyword>
<dbReference type="Pfam" id="PF00441">
    <property type="entry name" value="Acyl-CoA_dh_1"/>
    <property type="match status" value="1"/>
</dbReference>
<dbReference type="AlphaFoldDB" id="A0ABD2NA62"/>
<feature type="domain" description="Acyl-CoA dehydrogenase/oxidase N-terminal" evidence="11">
    <location>
        <begin position="40"/>
        <end position="148"/>
    </location>
</feature>
<evidence type="ECO:0000256" key="8">
    <source>
        <dbReference type="RuleBase" id="RU362125"/>
    </source>
</evidence>
<dbReference type="InterPro" id="IPR009100">
    <property type="entry name" value="AcylCoA_DH/oxidase_NM_dom_sf"/>
</dbReference>
<evidence type="ECO:0000313" key="13">
    <source>
        <dbReference type="Proteomes" id="UP001516400"/>
    </source>
</evidence>
<dbReference type="InterPro" id="IPR050741">
    <property type="entry name" value="Acyl-CoA_dehydrogenase"/>
</dbReference>
<gene>
    <name evidence="12" type="ORF">HHI36_020272</name>
</gene>
<evidence type="ECO:0000256" key="5">
    <source>
        <dbReference type="ARBA" id="ARBA00022827"/>
    </source>
</evidence>
<proteinExistence type="inferred from homology"/>